<keyword evidence="9 11" id="KW-0472">Membrane</keyword>
<dbReference type="InParanoid" id="A0A2R2MJQ8"/>
<dbReference type="GeneID" id="106165151"/>
<dbReference type="GO" id="GO:0005230">
    <property type="term" value="F:extracellular ligand-gated monoatomic ion channel activity"/>
    <property type="evidence" value="ECO:0007669"/>
    <property type="project" value="InterPro"/>
</dbReference>
<dbReference type="InterPro" id="IPR036719">
    <property type="entry name" value="Neuro-gated_channel_TM_sf"/>
</dbReference>
<keyword evidence="10 11" id="KW-0407">Ion channel</keyword>
<evidence type="ECO:0000256" key="4">
    <source>
        <dbReference type="ARBA" id="ARBA00022475"/>
    </source>
</evidence>
<proteinExistence type="inferred from homology"/>
<evidence type="ECO:0000313" key="15">
    <source>
        <dbReference type="RefSeq" id="XP_023930444.1"/>
    </source>
</evidence>
<dbReference type="Proteomes" id="UP000085678">
    <property type="component" value="Unplaced"/>
</dbReference>
<evidence type="ECO:0000256" key="10">
    <source>
        <dbReference type="ARBA" id="ARBA00023303"/>
    </source>
</evidence>
<gene>
    <name evidence="15" type="primary">LOC106165151</name>
</gene>
<dbReference type="FunFam" id="2.70.170.10:FF:000065">
    <property type="entry name" value="Glutamate-gated chloride channel, putative"/>
    <property type="match status" value="1"/>
</dbReference>
<evidence type="ECO:0000256" key="7">
    <source>
        <dbReference type="ARBA" id="ARBA00022989"/>
    </source>
</evidence>
<evidence type="ECO:0000259" key="13">
    <source>
        <dbReference type="Pfam" id="PF02932"/>
    </source>
</evidence>
<keyword evidence="7 11" id="KW-1133">Transmembrane helix</keyword>
<dbReference type="CDD" id="cd19049">
    <property type="entry name" value="LGIC_TM_anion"/>
    <property type="match status" value="1"/>
</dbReference>
<organism evidence="14 15">
    <name type="scientific">Lingula anatina</name>
    <name type="common">Brachiopod</name>
    <name type="synonym">Lingula unguis</name>
    <dbReference type="NCBI Taxonomy" id="7574"/>
    <lineage>
        <taxon>Eukaryota</taxon>
        <taxon>Metazoa</taxon>
        <taxon>Spiralia</taxon>
        <taxon>Lophotrochozoa</taxon>
        <taxon>Brachiopoda</taxon>
        <taxon>Linguliformea</taxon>
        <taxon>Lingulata</taxon>
        <taxon>Lingulida</taxon>
        <taxon>Linguloidea</taxon>
        <taxon>Lingulidae</taxon>
        <taxon>Lingula</taxon>
    </lineage>
</organism>
<dbReference type="FunCoup" id="A0A2R2MJQ8">
    <property type="interactions" value="16"/>
</dbReference>
<dbReference type="InterPro" id="IPR006201">
    <property type="entry name" value="Neur_channel"/>
</dbReference>
<dbReference type="NCBIfam" id="TIGR00860">
    <property type="entry name" value="LIC"/>
    <property type="match status" value="1"/>
</dbReference>
<evidence type="ECO:0000256" key="5">
    <source>
        <dbReference type="ARBA" id="ARBA00022692"/>
    </source>
</evidence>
<feature type="signal peptide" evidence="11">
    <location>
        <begin position="1"/>
        <end position="17"/>
    </location>
</feature>
<keyword evidence="5 11" id="KW-0812">Transmembrane</keyword>
<dbReference type="STRING" id="7574.A0A2R2MJQ8"/>
<dbReference type="GO" id="GO:0005886">
    <property type="term" value="C:plasma membrane"/>
    <property type="evidence" value="ECO:0007669"/>
    <property type="project" value="UniProtKB-SubCell"/>
</dbReference>
<evidence type="ECO:0000256" key="2">
    <source>
        <dbReference type="ARBA" id="ARBA00004236"/>
    </source>
</evidence>
<dbReference type="SUPFAM" id="SSF90112">
    <property type="entry name" value="Neurotransmitter-gated ion-channel transmembrane pore"/>
    <property type="match status" value="1"/>
</dbReference>
<dbReference type="InterPro" id="IPR038050">
    <property type="entry name" value="Neuro_actylchol_rec"/>
</dbReference>
<dbReference type="CDD" id="cd18991">
    <property type="entry name" value="LGIC_ECD_GlyR"/>
    <property type="match status" value="1"/>
</dbReference>
<comment type="similarity">
    <text evidence="11">Belongs to the ligand-gated ion channel (TC 1.A.9) family.</text>
</comment>
<evidence type="ECO:0000256" key="8">
    <source>
        <dbReference type="ARBA" id="ARBA00023065"/>
    </source>
</evidence>
<dbReference type="KEGG" id="lak:106165151"/>
<evidence type="ECO:0000256" key="9">
    <source>
        <dbReference type="ARBA" id="ARBA00023136"/>
    </source>
</evidence>
<dbReference type="Gene3D" id="1.20.58.390">
    <property type="entry name" value="Neurotransmitter-gated ion-channel transmembrane domain"/>
    <property type="match status" value="1"/>
</dbReference>
<keyword evidence="3 11" id="KW-0813">Transport</keyword>
<keyword evidence="15" id="KW-0675">Receptor</keyword>
<dbReference type="OrthoDB" id="407674at2759"/>
<dbReference type="PRINTS" id="PR00253">
    <property type="entry name" value="GABAARECEPTR"/>
</dbReference>
<name>A0A2R2MJQ8_LINAN</name>
<comment type="subcellular location">
    <subcellularLocation>
        <location evidence="2">Cell membrane</location>
    </subcellularLocation>
    <subcellularLocation>
        <location evidence="1">Membrane</location>
        <topology evidence="1">Multi-pass membrane protein</topology>
    </subcellularLocation>
</comment>
<evidence type="ECO:0000259" key="12">
    <source>
        <dbReference type="Pfam" id="PF02931"/>
    </source>
</evidence>
<dbReference type="InterPro" id="IPR018000">
    <property type="entry name" value="Neurotransmitter_ion_chnl_CS"/>
</dbReference>
<dbReference type="InterPro" id="IPR036734">
    <property type="entry name" value="Neur_chan_lig-bd_sf"/>
</dbReference>
<dbReference type="PROSITE" id="PS00236">
    <property type="entry name" value="NEUROTR_ION_CHANNEL"/>
    <property type="match status" value="1"/>
</dbReference>
<feature type="transmembrane region" description="Helical" evidence="11">
    <location>
        <begin position="300"/>
        <end position="319"/>
    </location>
</feature>
<feature type="domain" description="Neurotransmitter-gated ion-channel ligand-binding" evidence="12">
    <location>
        <begin position="29"/>
        <end position="233"/>
    </location>
</feature>
<keyword evidence="8 11" id="KW-0406">Ion transport</keyword>
<dbReference type="OMA" id="DIWLVVC"/>
<dbReference type="AlphaFoldDB" id="A0A2R2MJQ8"/>
<dbReference type="GO" id="GO:0004888">
    <property type="term" value="F:transmembrane signaling receptor activity"/>
    <property type="evidence" value="ECO:0007669"/>
    <property type="project" value="InterPro"/>
</dbReference>
<feature type="transmembrane region" description="Helical" evidence="11">
    <location>
        <begin position="268"/>
        <end position="288"/>
    </location>
</feature>
<dbReference type="InterPro" id="IPR006202">
    <property type="entry name" value="Neur_chan_lig-bd"/>
</dbReference>
<evidence type="ECO:0000256" key="1">
    <source>
        <dbReference type="ARBA" id="ARBA00004141"/>
    </source>
</evidence>
<keyword evidence="4" id="KW-1003">Cell membrane</keyword>
<reference evidence="15" key="1">
    <citation type="submission" date="2025-08" db="UniProtKB">
        <authorList>
            <consortium name="RefSeq"/>
        </authorList>
    </citation>
    <scope>IDENTIFICATION</scope>
    <source>
        <tissue evidence="15">Gonads</tissue>
    </source>
</reference>
<dbReference type="InterPro" id="IPR006029">
    <property type="entry name" value="Neurotrans-gated_channel_TM"/>
</dbReference>
<keyword evidence="6 11" id="KW-0732">Signal</keyword>
<dbReference type="Pfam" id="PF02931">
    <property type="entry name" value="Neur_chan_LBD"/>
    <property type="match status" value="1"/>
</dbReference>
<protein>
    <submittedName>
        <fullName evidence="15">Glycine receptor subunit alpha-2</fullName>
    </submittedName>
</protein>
<feature type="transmembrane region" description="Helical" evidence="11">
    <location>
        <begin position="243"/>
        <end position="261"/>
    </location>
</feature>
<sequence length="415" mass="48361">MRILIFVALLYISEIFGIKQPRNNQTISEFLDDVLEGYDKLRPPLADESTRVELGVYVNSFYSISEQAMDFSVNIYLRQNWTDPRLAFEPNEDLGIGQMLKMDEHFWEKIWVPDVFFRNEKKANFHHVTIPNRLMRLYSNGQVWYVLKISATLDCTMALYDYPLDTQQCPLMMESFGNNMDTLHFVWMEKAVERDPNLSLPEYTLHHTNFSDCSQNYTAGEFPCLRIDFYLKRDRFFHVVQTYVPSALIVIMSWVGFWISIDASPARVSIGLLTVLTITTQTTAARASQPRVSYIKAIDVWLAACLLFVFGSLLEYSLVNTYSRRRVPTAVNRPRKTIVRNSCFSREKKTETCCEDVEEIQPVTPKKECEQVDPQGRERAKRVDKISRFLFPTAFLLFCLSYSIRYGVFSPREKD</sequence>
<dbReference type="Gene3D" id="2.70.170.10">
    <property type="entry name" value="Neurotransmitter-gated ion-channel ligand-binding domain"/>
    <property type="match status" value="1"/>
</dbReference>
<dbReference type="Pfam" id="PF02932">
    <property type="entry name" value="Neur_chan_memb"/>
    <property type="match status" value="1"/>
</dbReference>
<keyword evidence="14" id="KW-1185">Reference proteome</keyword>
<dbReference type="InterPro" id="IPR006028">
    <property type="entry name" value="GABAA/Glycine_rcpt"/>
</dbReference>
<feature type="domain" description="Neurotransmitter-gated ion-channel transmembrane" evidence="13">
    <location>
        <begin position="242"/>
        <end position="331"/>
    </location>
</feature>
<dbReference type="PANTHER" id="PTHR18945">
    <property type="entry name" value="NEUROTRANSMITTER GATED ION CHANNEL"/>
    <property type="match status" value="1"/>
</dbReference>
<accession>A0A2R2MJQ8</accession>
<feature type="transmembrane region" description="Helical" evidence="11">
    <location>
        <begin position="389"/>
        <end position="408"/>
    </location>
</feature>
<feature type="chain" id="PRO_5022264617" evidence="11">
    <location>
        <begin position="18"/>
        <end position="415"/>
    </location>
</feature>
<dbReference type="SUPFAM" id="SSF63712">
    <property type="entry name" value="Nicotinic receptor ligand binding domain-like"/>
    <property type="match status" value="1"/>
</dbReference>
<dbReference type="RefSeq" id="XP_023930444.1">
    <property type="nucleotide sequence ID" value="XM_024074676.1"/>
</dbReference>
<evidence type="ECO:0000256" key="11">
    <source>
        <dbReference type="RuleBase" id="RU000687"/>
    </source>
</evidence>
<evidence type="ECO:0000313" key="14">
    <source>
        <dbReference type="Proteomes" id="UP000085678"/>
    </source>
</evidence>
<dbReference type="PRINTS" id="PR00252">
    <property type="entry name" value="NRIONCHANNEL"/>
</dbReference>
<evidence type="ECO:0000256" key="6">
    <source>
        <dbReference type="ARBA" id="ARBA00022729"/>
    </source>
</evidence>
<evidence type="ECO:0000256" key="3">
    <source>
        <dbReference type="ARBA" id="ARBA00022448"/>
    </source>
</evidence>